<name>A0AAV5HLU1_9ROSI</name>
<dbReference type="EMBL" id="BPVZ01000002">
    <property type="protein sequence ID" value="GKU88226.1"/>
    <property type="molecule type" value="Genomic_DNA"/>
</dbReference>
<proteinExistence type="predicted"/>
<keyword evidence="2" id="KW-1185">Reference proteome</keyword>
<dbReference type="AlphaFoldDB" id="A0AAV5HLU1"/>
<reference evidence="1 2" key="1">
    <citation type="journal article" date="2021" name="Commun. Biol.">
        <title>The genome of Shorea leprosula (Dipterocarpaceae) highlights the ecological relevance of drought in aseasonal tropical rainforests.</title>
        <authorList>
            <person name="Ng K.K.S."/>
            <person name="Kobayashi M.J."/>
            <person name="Fawcett J.A."/>
            <person name="Hatakeyama M."/>
            <person name="Paape T."/>
            <person name="Ng C.H."/>
            <person name="Ang C.C."/>
            <person name="Tnah L.H."/>
            <person name="Lee C.T."/>
            <person name="Nishiyama T."/>
            <person name="Sese J."/>
            <person name="O'Brien M.J."/>
            <person name="Copetti D."/>
            <person name="Mohd Noor M.I."/>
            <person name="Ong R.C."/>
            <person name="Putra M."/>
            <person name="Sireger I.Z."/>
            <person name="Indrioko S."/>
            <person name="Kosugi Y."/>
            <person name="Izuno A."/>
            <person name="Isagi Y."/>
            <person name="Lee S.L."/>
            <person name="Shimizu K.K."/>
        </authorList>
    </citation>
    <scope>NUCLEOTIDE SEQUENCE [LARGE SCALE GENOMIC DNA]</scope>
    <source>
        <strain evidence="1">214</strain>
    </source>
</reference>
<evidence type="ECO:0000313" key="1">
    <source>
        <dbReference type="EMBL" id="GKU88226.1"/>
    </source>
</evidence>
<sequence>MREAGPWSKEGRCNGELIKLCTLLLVQCHDPPPFTSYTVLFEIAADTDGSR</sequence>
<organism evidence="1 2">
    <name type="scientific">Rubroshorea leprosula</name>
    <dbReference type="NCBI Taxonomy" id="152421"/>
    <lineage>
        <taxon>Eukaryota</taxon>
        <taxon>Viridiplantae</taxon>
        <taxon>Streptophyta</taxon>
        <taxon>Embryophyta</taxon>
        <taxon>Tracheophyta</taxon>
        <taxon>Spermatophyta</taxon>
        <taxon>Magnoliopsida</taxon>
        <taxon>eudicotyledons</taxon>
        <taxon>Gunneridae</taxon>
        <taxon>Pentapetalae</taxon>
        <taxon>rosids</taxon>
        <taxon>malvids</taxon>
        <taxon>Malvales</taxon>
        <taxon>Dipterocarpaceae</taxon>
        <taxon>Rubroshorea</taxon>
    </lineage>
</organism>
<accession>A0AAV5HLU1</accession>
<evidence type="ECO:0000313" key="2">
    <source>
        <dbReference type="Proteomes" id="UP001054252"/>
    </source>
</evidence>
<protein>
    <submittedName>
        <fullName evidence="1">Uncharacterized protein</fullName>
    </submittedName>
</protein>
<gene>
    <name evidence="1" type="ORF">SLEP1_g2516</name>
</gene>
<dbReference type="Proteomes" id="UP001054252">
    <property type="component" value="Unassembled WGS sequence"/>
</dbReference>
<comment type="caution">
    <text evidence="1">The sequence shown here is derived from an EMBL/GenBank/DDBJ whole genome shotgun (WGS) entry which is preliminary data.</text>
</comment>